<sequence length="256" mass="29213">MDHSNPLEKHRKLNSVLVRKNQAFLKKREVVLPKLNTSESAPARIGNFINKKPSQDFPVLPYREQFSRRKPPELLTPLFGYRERLPTPSLSSPSDSDFYSSDYDDSQFSDITEFSEIDSGFLETLNKEVSKRVISGMVLTTKCGEKAQDISEKNLGKRVEKFLGRPVPVSVITPRPPRPPRLLTPLTSPRQQRGDTWCLKQQKVSKVLSNSLRAMYNKSSECKCRYIRAPLTPIPSTDWVFENCGKVDRILSATNR</sequence>
<proteinExistence type="predicted"/>
<feature type="region of interest" description="Disordered" evidence="1">
    <location>
        <begin position="170"/>
        <end position="189"/>
    </location>
</feature>
<evidence type="ECO:0000256" key="1">
    <source>
        <dbReference type="SAM" id="MobiDB-lite"/>
    </source>
</evidence>
<comment type="caution">
    <text evidence="2">The sequence shown here is derived from an EMBL/GenBank/DDBJ whole genome shotgun (WGS) entry which is preliminary data.</text>
</comment>
<dbReference type="AlphaFoldDB" id="A0A7D9EAW9"/>
<dbReference type="Proteomes" id="UP001152795">
    <property type="component" value="Unassembled WGS sequence"/>
</dbReference>
<accession>A0A7D9EAW9</accession>
<organism evidence="2 3">
    <name type="scientific">Paramuricea clavata</name>
    <name type="common">Red gorgonian</name>
    <name type="synonym">Violescent sea-whip</name>
    <dbReference type="NCBI Taxonomy" id="317549"/>
    <lineage>
        <taxon>Eukaryota</taxon>
        <taxon>Metazoa</taxon>
        <taxon>Cnidaria</taxon>
        <taxon>Anthozoa</taxon>
        <taxon>Octocorallia</taxon>
        <taxon>Malacalcyonacea</taxon>
        <taxon>Plexauridae</taxon>
        <taxon>Paramuricea</taxon>
    </lineage>
</organism>
<dbReference type="EMBL" id="CACRXK020005174">
    <property type="protein sequence ID" value="CAB4005359.1"/>
    <property type="molecule type" value="Genomic_DNA"/>
</dbReference>
<gene>
    <name evidence="2" type="ORF">PACLA_8A073907</name>
</gene>
<evidence type="ECO:0000313" key="3">
    <source>
        <dbReference type="Proteomes" id="UP001152795"/>
    </source>
</evidence>
<protein>
    <submittedName>
        <fullName evidence="2">Uncharacterized protein</fullName>
    </submittedName>
</protein>
<evidence type="ECO:0000313" key="2">
    <source>
        <dbReference type="EMBL" id="CAB4005359.1"/>
    </source>
</evidence>
<keyword evidence="3" id="KW-1185">Reference proteome</keyword>
<name>A0A7D9EAW9_PARCT</name>
<reference evidence="2" key="1">
    <citation type="submission" date="2020-04" db="EMBL/GenBank/DDBJ databases">
        <authorList>
            <person name="Alioto T."/>
            <person name="Alioto T."/>
            <person name="Gomez Garrido J."/>
        </authorList>
    </citation>
    <scope>NUCLEOTIDE SEQUENCE</scope>
    <source>
        <strain evidence="2">A484AB</strain>
    </source>
</reference>